<evidence type="ECO:0000313" key="7">
    <source>
        <dbReference type="EMBL" id="RVU37545.1"/>
    </source>
</evidence>
<dbReference type="SMART" id="SM00283">
    <property type="entry name" value="MA"/>
    <property type="match status" value="1"/>
</dbReference>
<keyword evidence="8" id="KW-1185">Reference proteome</keyword>
<evidence type="ECO:0000256" key="3">
    <source>
        <dbReference type="ARBA" id="ARBA00029447"/>
    </source>
</evidence>
<dbReference type="Pfam" id="PF00015">
    <property type="entry name" value="MCPsignal"/>
    <property type="match status" value="1"/>
</dbReference>
<dbReference type="PRINTS" id="PR00260">
    <property type="entry name" value="CHEMTRNSDUCR"/>
</dbReference>
<protein>
    <recommendedName>
        <fullName evidence="6">Methyl-accepting transducer domain-containing protein</fullName>
    </recommendedName>
</protein>
<dbReference type="GO" id="GO:0016020">
    <property type="term" value="C:membrane"/>
    <property type="evidence" value="ECO:0007669"/>
    <property type="project" value="UniProtKB-SubCell"/>
</dbReference>
<comment type="subcellular location">
    <subcellularLocation>
        <location evidence="1">Membrane</location>
    </subcellularLocation>
</comment>
<dbReference type="SUPFAM" id="SSF58104">
    <property type="entry name" value="Methyl-accepting chemotaxis protein (MCP) signaling domain"/>
    <property type="match status" value="1"/>
</dbReference>
<dbReference type="PANTHER" id="PTHR32089:SF112">
    <property type="entry name" value="LYSOZYME-LIKE PROTEIN-RELATED"/>
    <property type="match status" value="1"/>
</dbReference>
<evidence type="ECO:0000256" key="5">
    <source>
        <dbReference type="SAM" id="Phobius"/>
    </source>
</evidence>
<reference evidence="7 8" key="1">
    <citation type="submission" date="2019-01" db="EMBL/GenBank/DDBJ databases">
        <authorList>
            <person name="Chen W.-M."/>
        </authorList>
    </citation>
    <scope>NUCLEOTIDE SEQUENCE [LARGE SCALE GENOMIC DNA]</scope>
    <source>
        <strain evidence="7 8">KYPC3</strain>
    </source>
</reference>
<accession>A0A437QSR7</accession>
<dbReference type="OrthoDB" id="3288815at2"/>
<dbReference type="PROSITE" id="PS50111">
    <property type="entry name" value="CHEMOTAXIS_TRANSDUC_2"/>
    <property type="match status" value="1"/>
</dbReference>
<dbReference type="AlphaFoldDB" id="A0A437QSR7"/>
<evidence type="ECO:0000259" key="6">
    <source>
        <dbReference type="PROSITE" id="PS50111"/>
    </source>
</evidence>
<dbReference type="EMBL" id="SACS01000009">
    <property type="protein sequence ID" value="RVU37545.1"/>
    <property type="molecule type" value="Genomic_DNA"/>
</dbReference>
<keyword evidence="5" id="KW-0812">Transmembrane</keyword>
<dbReference type="InterPro" id="IPR004089">
    <property type="entry name" value="MCPsignal_dom"/>
</dbReference>
<evidence type="ECO:0000313" key="8">
    <source>
        <dbReference type="Proteomes" id="UP000283077"/>
    </source>
</evidence>
<feature type="transmembrane region" description="Helical" evidence="5">
    <location>
        <begin position="7"/>
        <end position="23"/>
    </location>
</feature>
<dbReference type="GO" id="GO:0004888">
    <property type="term" value="F:transmembrane signaling receptor activity"/>
    <property type="evidence" value="ECO:0007669"/>
    <property type="project" value="InterPro"/>
</dbReference>
<dbReference type="GO" id="GO:0007165">
    <property type="term" value="P:signal transduction"/>
    <property type="evidence" value="ECO:0007669"/>
    <property type="project" value="UniProtKB-KW"/>
</dbReference>
<sequence length="376" mass="41686">MPQNLRLPLALLLFVLIVVMAWISSNGWLSALTMSIAGLGMLLLLWPKPAAAAAEIVHERPAPDLRPFAGNFLQLISQITPLWLKQSDMVKQQTETAVVNLSQRFQQLLQLLSADTRQNKPGDQELISMIKQSEGKLLAMTERLVHAQQNRMRMLTEIQQLTKVTEALQGMTSEVGDIAAQTNLLALNAAIEAARAGESGRGFAVVATEVRALSNRSSEAGRRIKERVADVTQALTKVVQDSEGQVEHEQQIIAQTEQTIHGVMADYESAVQVITHTNSQLTEHFGYVQQQLSEVIVNLQFQDRASQITSHIIADMQKLVHTTADVQQQLAADQIPQPISVPQWLKQLESTYTTLEQVRVHSGRETSSSDDDVTFF</sequence>
<comment type="similarity">
    <text evidence="3">Belongs to the methyl-accepting chemotaxis (MCP) protein family.</text>
</comment>
<evidence type="ECO:0000256" key="1">
    <source>
        <dbReference type="ARBA" id="ARBA00004370"/>
    </source>
</evidence>
<comment type="caution">
    <text evidence="7">The sequence shown here is derived from an EMBL/GenBank/DDBJ whole genome shotgun (WGS) entry which is preliminary data.</text>
</comment>
<dbReference type="GO" id="GO:0006935">
    <property type="term" value="P:chemotaxis"/>
    <property type="evidence" value="ECO:0007669"/>
    <property type="project" value="InterPro"/>
</dbReference>
<dbReference type="RefSeq" id="WP_127698981.1">
    <property type="nucleotide sequence ID" value="NZ_SACS01000009.1"/>
</dbReference>
<dbReference type="PANTHER" id="PTHR32089">
    <property type="entry name" value="METHYL-ACCEPTING CHEMOTAXIS PROTEIN MCPB"/>
    <property type="match status" value="1"/>
</dbReference>
<feature type="domain" description="Methyl-accepting transducer" evidence="6">
    <location>
        <begin position="158"/>
        <end position="259"/>
    </location>
</feature>
<proteinExistence type="inferred from homology"/>
<keyword evidence="5" id="KW-0472">Membrane</keyword>
<evidence type="ECO:0000256" key="2">
    <source>
        <dbReference type="ARBA" id="ARBA00023224"/>
    </source>
</evidence>
<evidence type="ECO:0000256" key="4">
    <source>
        <dbReference type="PROSITE-ProRule" id="PRU00284"/>
    </source>
</evidence>
<keyword evidence="2 4" id="KW-0807">Transducer</keyword>
<dbReference type="Gene3D" id="1.10.287.950">
    <property type="entry name" value="Methyl-accepting chemotaxis protein"/>
    <property type="match status" value="1"/>
</dbReference>
<dbReference type="InterPro" id="IPR004090">
    <property type="entry name" value="Chemotax_Me-accpt_rcpt"/>
</dbReference>
<keyword evidence="5" id="KW-1133">Transmembrane helix</keyword>
<dbReference type="Proteomes" id="UP000283077">
    <property type="component" value="Unassembled WGS sequence"/>
</dbReference>
<gene>
    <name evidence="7" type="ORF">EOE67_10190</name>
</gene>
<organism evidence="7 8">
    <name type="scientific">Rheinheimera riviphila</name>
    <dbReference type="NCBI Taxonomy" id="1834037"/>
    <lineage>
        <taxon>Bacteria</taxon>
        <taxon>Pseudomonadati</taxon>
        <taxon>Pseudomonadota</taxon>
        <taxon>Gammaproteobacteria</taxon>
        <taxon>Chromatiales</taxon>
        <taxon>Chromatiaceae</taxon>
        <taxon>Rheinheimera</taxon>
    </lineage>
</organism>
<name>A0A437QSR7_9GAMM</name>